<name>A0A0Q9YAB1_9GAMM</name>
<accession>A0A0Q9YAB1</accession>
<reference evidence="1" key="1">
    <citation type="submission" date="2015-09" db="EMBL/GenBank/DDBJ databases">
        <title>Draft Genome Sequences of Two Novel Amoeba-resistant Intranuclear Bacteria, Candidatus Berkiella cookevillensis and Candidatus Berkiella aquae.</title>
        <authorList>
            <person name="Mehari Y.T."/>
            <person name="Arivett B.A."/>
            <person name="Farone A.L."/>
            <person name="Gunderson J.H."/>
            <person name="Farone M.B."/>
        </authorList>
    </citation>
    <scope>NUCLEOTIDE SEQUENCE [LARGE SCALE GENOMIC DNA]</scope>
    <source>
        <strain evidence="1">CC99</strain>
    </source>
</reference>
<evidence type="ECO:0008006" key="4">
    <source>
        <dbReference type="Google" id="ProtNLM"/>
    </source>
</evidence>
<dbReference type="EMBL" id="LKHV01000013">
    <property type="protein sequence ID" value="KRG17679.1"/>
    <property type="molecule type" value="Genomic_DNA"/>
</dbReference>
<dbReference type="InterPro" id="IPR036641">
    <property type="entry name" value="HPT_dom_sf"/>
</dbReference>
<evidence type="ECO:0000313" key="1">
    <source>
        <dbReference type="EMBL" id="KRG17679.1"/>
    </source>
</evidence>
<dbReference type="AlphaFoldDB" id="A0A0Q9YAB1"/>
<keyword evidence="3" id="KW-1185">Reference proteome</keyword>
<dbReference type="RefSeq" id="WP_057625240.1">
    <property type="nucleotide sequence ID" value="NZ_LKHV02000001.1"/>
</dbReference>
<proteinExistence type="predicted"/>
<sequence>MGSSVVSPNINTQLLNDFQVAFQKDLGELIELYLIDARKKFSNLLSALEAKNLENFTGAARELRRRSIDVGAISFSHSCLALEISTQEMRLEHLKKIVFQLEIQFNEVEEELLHIKAAHVAKIKKPF</sequence>
<dbReference type="SUPFAM" id="SSF47226">
    <property type="entry name" value="Histidine-containing phosphotransfer domain, HPT domain"/>
    <property type="match status" value="1"/>
</dbReference>
<dbReference type="STRING" id="437022.CC99x_02138"/>
<evidence type="ECO:0000313" key="2">
    <source>
        <dbReference type="EMBL" id="MCS5708039.1"/>
    </source>
</evidence>
<reference evidence="2" key="3">
    <citation type="submission" date="2021-06" db="EMBL/GenBank/DDBJ databases">
        <title>Genomic Description and Analysis of Intracellular Bacteria, Candidatus Berkiella cookevillensis and Candidatus Berkiella aquae.</title>
        <authorList>
            <person name="Kidane D.T."/>
            <person name="Mehari Y.T."/>
            <person name="Rice F.C."/>
            <person name="Arivett B.A."/>
            <person name="Farone A.L."/>
            <person name="Berk S.G."/>
            <person name="Farone M.B."/>
        </authorList>
    </citation>
    <scope>NUCLEOTIDE SEQUENCE</scope>
    <source>
        <strain evidence="2">CC99</strain>
    </source>
</reference>
<dbReference type="Gene3D" id="1.20.120.160">
    <property type="entry name" value="HPT domain"/>
    <property type="match status" value="1"/>
</dbReference>
<evidence type="ECO:0000313" key="3">
    <source>
        <dbReference type="Proteomes" id="UP000051494"/>
    </source>
</evidence>
<dbReference type="OrthoDB" id="9868494at2"/>
<reference evidence="2" key="2">
    <citation type="journal article" date="2016" name="Genome Announc.">
        <title>Draft Genome Sequences of Two Novel Amoeba-Resistant Intranuclear Bacteria, 'Candidatus Berkiella cookevillensis' and 'Candidatus Berkiella aquae'.</title>
        <authorList>
            <person name="Mehari Y.T."/>
            <person name="Arivett B.A."/>
            <person name="Farone A.L."/>
            <person name="Gunderson J.H."/>
            <person name="Farone M.B."/>
        </authorList>
    </citation>
    <scope>NUCLEOTIDE SEQUENCE</scope>
    <source>
        <strain evidence="2">CC99</strain>
    </source>
</reference>
<dbReference type="GO" id="GO:0000160">
    <property type="term" value="P:phosphorelay signal transduction system"/>
    <property type="evidence" value="ECO:0007669"/>
    <property type="project" value="InterPro"/>
</dbReference>
<protein>
    <recommendedName>
        <fullName evidence="4">HPt domain-containing protein</fullName>
    </recommendedName>
</protein>
<gene>
    <name evidence="2" type="ORF">CC99x_003885</name>
    <name evidence="1" type="ORF">CC99x_02138</name>
</gene>
<organism evidence="1">
    <name type="scientific">Candidatus Berkiella cookevillensis</name>
    <dbReference type="NCBI Taxonomy" id="437022"/>
    <lineage>
        <taxon>Bacteria</taxon>
        <taxon>Pseudomonadati</taxon>
        <taxon>Pseudomonadota</taxon>
        <taxon>Gammaproteobacteria</taxon>
        <taxon>Candidatus Berkiellales</taxon>
        <taxon>Candidatus Berkiellaceae</taxon>
        <taxon>Candidatus Berkiella</taxon>
    </lineage>
</organism>
<dbReference type="EMBL" id="LKHV02000001">
    <property type="protein sequence ID" value="MCS5708039.1"/>
    <property type="molecule type" value="Genomic_DNA"/>
</dbReference>
<dbReference type="Proteomes" id="UP000051494">
    <property type="component" value="Unassembled WGS sequence"/>
</dbReference>
<comment type="caution">
    <text evidence="1">The sequence shown here is derived from an EMBL/GenBank/DDBJ whole genome shotgun (WGS) entry which is preliminary data.</text>
</comment>